<evidence type="ECO:0000313" key="4">
    <source>
        <dbReference type="Proteomes" id="UP000068196"/>
    </source>
</evidence>
<dbReference type="PRINTS" id="PR01438">
    <property type="entry name" value="UNVRSLSTRESS"/>
</dbReference>
<dbReference type="Pfam" id="PF00582">
    <property type="entry name" value="Usp"/>
    <property type="match status" value="2"/>
</dbReference>
<evidence type="ECO:0000313" key="3">
    <source>
        <dbReference type="EMBL" id="BAU23307.1"/>
    </source>
</evidence>
<sequence>MGELTLCKILVSTDGSEYSSGAERIALYLSKKCGVKTFYVCHVIYYNPEHFTMVPRDTETMLSKARAILDRLKEQASKEGISVEGLFPMSESIEAGIAESAEKIQADLIVMGRRGIRGLAKHFIGSATLGVIPKVKCPVLICPRTSEIRGQGILCAVDGSEVSLKALEFATKFSKKLELTLYLLSVITDKFGEDKAKKVLDEAKKFTLKEGVSSESLLYRGSPSQLILEIAKQKDLDFIVMGNRGLKGMQKIIFGSVAEDVVSKTDRPVLIVK</sequence>
<dbReference type="AlphaFoldDB" id="A0A0U4W2K0"/>
<dbReference type="SUPFAM" id="SSF52402">
    <property type="entry name" value="Adenine nucleotide alpha hydrolases-like"/>
    <property type="match status" value="2"/>
</dbReference>
<dbReference type="EMBL" id="AP014945">
    <property type="protein sequence ID" value="BAU23307.1"/>
    <property type="molecule type" value="Genomic_DNA"/>
</dbReference>
<organism evidence="3 4">
    <name type="scientific">Caldimicrobium thiodismutans</name>
    <dbReference type="NCBI Taxonomy" id="1653476"/>
    <lineage>
        <taxon>Bacteria</taxon>
        <taxon>Pseudomonadati</taxon>
        <taxon>Thermodesulfobacteriota</taxon>
        <taxon>Thermodesulfobacteria</taxon>
        <taxon>Thermodesulfobacteriales</taxon>
        <taxon>Thermodesulfobacteriaceae</taxon>
        <taxon>Caldimicrobium</taxon>
    </lineage>
</organism>
<dbReference type="PANTHER" id="PTHR46268">
    <property type="entry name" value="STRESS RESPONSE PROTEIN NHAX"/>
    <property type="match status" value="1"/>
</dbReference>
<accession>A0A0U4W2K0</accession>
<name>A0A0U4W2K0_9BACT</name>
<dbReference type="OrthoDB" id="5564966at2"/>
<dbReference type="PANTHER" id="PTHR46268:SF6">
    <property type="entry name" value="UNIVERSAL STRESS PROTEIN UP12"/>
    <property type="match status" value="1"/>
</dbReference>
<comment type="similarity">
    <text evidence="1">Belongs to the universal stress protein A family.</text>
</comment>
<dbReference type="CDD" id="cd00293">
    <property type="entry name" value="USP-like"/>
    <property type="match status" value="2"/>
</dbReference>
<keyword evidence="4" id="KW-1185">Reference proteome</keyword>
<dbReference type="RefSeq" id="WP_068513995.1">
    <property type="nucleotide sequence ID" value="NZ_AP014945.1"/>
</dbReference>
<reference evidence="4" key="2">
    <citation type="journal article" date="2016" name="Int. J. Syst. Evol. Microbiol.">
        <title>Caldimicrobium thiodismutans sp. nov., a sulfur-disproportionating bacterium isolated from a hot spring.</title>
        <authorList>
            <person name="Kojima H."/>
            <person name="Umezawa K."/>
            <person name="Fukui M."/>
        </authorList>
    </citation>
    <scope>NUCLEOTIDE SEQUENCE [LARGE SCALE GENOMIC DNA]</scope>
    <source>
        <strain evidence="4">TF1</strain>
    </source>
</reference>
<dbReference type="Gene3D" id="3.40.50.620">
    <property type="entry name" value="HUPs"/>
    <property type="match status" value="2"/>
</dbReference>
<evidence type="ECO:0000256" key="1">
    <source>
        <dbReference type="ARBA" id="ARBA00008791"/>
    </source>
</evidence>
<proteinExistence type="inferred from homology"/>
<evidence type="ECO:0000259" key="2">
    <source>
        <dbReference type="Pfam" id="PF00582"/>
    </source>
</evidence>
<protein>
    <submittedName>
        <fullName evidence="3">Universal stress protein</fullName>
    </submittedName>
</protein>
<dbReference type="STRING" id="1653476.THC_0922"/>
<reference evidence="3 4" key="1">
    <citation type="journal article" date="2016" name="Int. J. Syst. Evol. Microbiol.">
        <title>Caldimicrobium thiodismutans sp. nov., a sulfur-disproportionating bacterium isolated from a hot spring, and emended description of the genus Caldimicrobium.</title>
        <authorList>
            <person name="Kojima H."/>
            <person name="Umezawa K."/>
            <person name="Fukui M."/>
        </authorList>
    </citation>
    <scope>NUCLEOTIDE SEQUENCE [LARGE SCALE GENOMIC DNA]</scope>
    <source>
        <strain evidence="3 4">TF1</strain>
    </source>
</reference>
<feature type="domain" description="UspA" evidence="2">
    <location>
        <begin position="153"/>
        <end position="273"/>
    </location>
</feature>
<dbReference type="InterPro" id="IPR014729">
    <property type="entry name" value="Rossmann-like_a/b/a_fold"/>
</dbReference>
<dbReference type="InterPro" id="IPR006016">
    <property type="entry name" value="UspA"/>
</dbReference>
<dbReference type="InterPro" id="IPR006015">
    <property type="entry name" value="Universal_stress_UspA"/>
</dbReference>
<dbReference type="Proteomes" id="UP000068196">
    <property type="component" value="Chromosome"/>
</dbReference>
<gene>
    <name evidence="3" type="ORF">THC_0922</name>
</gene>
<feature type="domain" description="UspA" evidence="2">
    <location>
        <begin position="8"/>
        <end position="143"/>
    </location>
</feature>
<dbReference type="KEGG" id="cthi:THC_0922"/>